<dbReference type="AlphaFoldDB" id="A0AAX6MDB7"/>
<dbReference type="Gene3D" id="3.60.15.10">
    <property type="entry name" value="Ribonuclease Z/Hydroxyacylglutathione hydrolase-like"/>
    <property type="match status" value="2"/>
</dbReference>
<evidence type="ECO:0000256" key="3">
    <source>
        <dbReference type="ARBA" id="ARBA00007823"/>
    </source>
</evidence>
<feature type="domain" description="tRNase Z endonuclease" evidence="13">
    <location>
        <begin position="96"/>
        <end position="158"/>
    </location>
</feature>
<dbReference type="PANTHER" id="PTHR12553">
    <property type="entry name" value="ZINC PHOSPHODIESTERASE ELAC PROTEIN 2"/>
    <property type="match status" value="1"/>
</dbReference>
<keyword evidence="7" id="KW-0479">Metal-binding</keyword>
<feature type="region of interest" description="Disordered" evidence="11">
    <location>
        <begin position="270"/>
        <end position="300"/>
    </location>
</feature>
<proteinExistence type="inferred from homology"/>
<dbReference type="InterPro" id="IPR027794">
    <property type="entry name" value="tRNase_Z_dom"/>
</dbReference>
<name>A0AAX6MDB7_9PEZI</name>
<evidence type="ECO:0000256" key="11">
    <source>
        <dbReference type="SAM" id="MobiDB-lite"/>
    </source>
</evidence>
<dbReference type="InterPro" id="IPR036866">
    <property type="entry name" value="RibonucZ/Hydroxyglut_hydro"/>
</dbReference>
<comment type="caution">
    <text evidence="14">The sequence shown here is derived from an EMBL/GenBank/DDBJ whole genome shotgun (WGS) entry which is preliminary data.</text>
</comment>
<keyword evidence="6" id="KW-0540">Nuclease</keyword>
<dbReference type="InterPro" id="IPR047151">
    <property type="entry name" value="RNZ2-like"/>
</dbReference>
<comment type="similarity">
    <text evidence="3">Belongs to the RNase Z family.</text>
</comment>
<keyword evidence="15" id="KW-1185">Reference proteome</keyword>
<dbReference type="GO" id="GO:0046872">
    <property type="term" value="F:metal ion binding"/>
    <property type="evidence" value="ECO:0007669"/>
    <property type="project" value="UniProtKB-KW"/>
</dbReference>
<keyword evidence="10" id="KW-0862">Zinc</keyword>
<evidence type="ECO:0000256" key="2">
    <source>
        <dbReference type="ARBA" id="ARBA00001947"/>
    </source>
</evidence>
<comment type="catalytic activity">
    <reaction evidence="1">
        <text>Endonucleolytic cleavage of RNA, removing extra 3' nucleotides from tRNA precursor, generating 3' termini of tRNAs. A 3'-hydroxy group is left at the tRNA terminus and a 5'-phosphoryl group is left at the trailer molecule.</text>
        <dbReference type="EC" id="3.1.26.11"/>
    </reaction>
</comment>
<organism evidence="14 15">
    <name type="scientific">Daldinia eschscholtzii</name>
    <dbReference type="NCBI Taxonomy" id="292717"/>
    <lineage>
        <taxon>Eukaryota</taxon>
        <taxon>Fungi</taxon>
        <taxon>Dikarya</taxon>
        <taxon>Ascomycota</taxon>
        <taxon>Pezizomycotina</taxon>
        <taxon>Sordariomycetes</taxon>
        <taxon>Xylariomycetidae</taxon>
        <taxon>Xylariales</taxon>
        <taxon>Hypoxylaceae</taxon>
        <taxon>Daldinia</taxon>
    </lineage>
</organism>
<dbReference type="SUPFAM" id="SSF56281">
    <property type="entry name" value="Metallo-hydrolase/oxidoreductase"/>
    <property type="match status" value="2"/>
</dbReference>
<evidence type="ECO:0000259" key="13">
    <source>
        <dbReference type="Pfam" id="PF13691"/>
    </source>
</evidence>
<evidence type="ECO:0000256" key="8">
    <source>
        <dbReference type="ARBA" id="ARBA00022759"/>
    </source>
</evidence>
<dbReference type="Proteomes" id="UP001369815">
    <property type="component" value="Unassembled WGS sequence"/>
</dbReference>
<keyword evidence="9" id="KW-0378">Hydrolase</keyword>
<dbReference type="PANTHER" id="PTHR12553:SF49">
    <property type="entry name" value="ZINC PHOSPHODIESTERASE ELAC PROTEIN 2"/>
    <property type="match status" value="1"/>
</dbReference>
<keyword evidence="5" id="KW-0819">tRNA processing</keyword>
<comment type="cofactor">
    <cofactor evidence="2">
        <name>Zn(2+)</name>
        <dbReference type="ChEBI" id="CHEBI:29105"/>
    </cofactor>
</comment>
<evidence type="ECO:0000313" key="15">
    <source>
        <dbReference type="Proteomes" id="UP001369815"/>
    </source>
</evidence>
<accession>A0AAX6MDB7</accession>
<evidence type="ECO:0000256" key="9">
    <source>
        <dbReference type="ARBA" id="ARBA00022801"/>
    </source>
</evidence>
<dbReference type="GO" id="GO:0042781">
    <property type="term" value="F:3'-tRNA processing endoribonuclease activity"/>
    <property type="evidence" value="ECO:0007669"/>
    <property type="project" value="UniProtKB-EC"/>
</dbReference>
<dbReference type="Pfam" id="PF13691">
    <property type="entry name" value="Lactamase_B_4"/>
    <property type="match status" value="1"/>
</dbReference>
<evidence type="ECO:0000256" key="10">
    <source>
        <dbReference type="ARBA" id="ARBA00022833"/>
    </source>
</evidence>
<evidence type="ECO:0000256" key="7">
    <source>
        <dbReference type="ARBA" id="ARBA00022723"/>
    </source>
</evidence>
<reference evidence="14 15" key="1">
    <citation type="journal article" date="2024" name="Front Chem Biol">
        <title>Unveiling the potential of Daldinia eschscholtzii MFLUCC 19-0629 through bioactivity and bioinformatics studies for enhanced sustainable agriculture production.</title>
        <authorList>
            <person name="Brooks S."/>
            <person name="Weaver J.A."/>
            <person name="Klomchit A."/>
            <person name="Alharthi S.A."/>
            <person name="Onlamun T."/>
            <person name="Nurani R."/>
            <person name="Vong T.K."/>
            <person name="Alberti F."/>
            <person name="Greco C."/>
        </authorList>
    </citation>
    <scope>NUCLEOTIDE SEQUENCE [LARGE SCALE GENOMIC DNA]</scope>
    <source>
        <strain evidence="14">MFLUCC 19-0629</strain>
    </source>
</reference>
<dbReference type="InterPro" id="IPR001279">
    <property type="entry name" value="Metallo-B-lactamas"/>
</dbReference>
<dbReference type="EMBL" id="JBANMG010000008">
    <property type="protein sequence ID" value="KAK6950377.1"/>
    <property type="molecule type" value="Genomic_DNA"/>
</dbReference>
<dbReference type="GO" id="GO:0005739">
    <property type="term" value="C:mitochondrion"/>
    <property type="evidence" value="ECO:0007669"/>
    <property type="project" value="TreeGrafter"/>
</dbReference>
<dbReference type="CDD" id="cd07718">
    <property type="entry name" value="RNaseZ_ELAC1_ELAC2-C-term-like_MBL-fold"/>
    <property type="match status" value="1"/>
</dbReference>
<evidence type="ECO:0000313" key="14">
    <source>
        <dbReference type="EMBL" id="KAK6950377.1"/>
    </source>
</evidence>
<gene>
    <name evidence="14" type="ORF">Daesc_008704</name>
</gene>
<feature type="domain" description="Metallo-beta-lactamase" evidence="12">
    <location>
        <begin position="662"/>
        <end position="879"/>
    </location>
</feature>
<dbReference type="EC" id="3.1.26.11" evidence="4"/>
<dbReference type="Pfam" id="PF12706">
    <property type="entry name" value="Lactamase_B_2"/>
    <property type="match status" value="1"/>
</dbReference>
<protein>
    <recommendedName>
        <fullName evidence="4">ribonuclease Z</fullName>
        <ecNumber evidence="4">3.1.26.11</ecNumber>
    </recommendedName>
</protein>
<evidence type="ECO:0000256" key="1">
    <source>
        <dbReference type="ARBA" id="ARBA00000402"/>
    </source>
</evidence>
<evidence type="ECO:0000256" key="5">
    <source>
        <dbReference type="ARBA" id="ARBA00022694"/>
    </source>
</evidence>
<dbReference type="GO" id="GO:1990180">
    <property type="term" value="P:mitochondrial tRNA 3'-end processing"/>
    <property type="evidence" value="ECO:0007669"/>
    <property type="project" value="TreeGrafter"/>
</dbReference>
<keyword evidence="8" id="KW-0255">Endonuclease</keyword>
<sequence>MRQRNVINKTPRWLFAFSRTTNPHLIVLPSIRGSLTKSVFAKTPLPAALFRKPNLSLLRASPRDRKYCAQFLLFERAPPQQRLELLRGSRMLNYVQTIATPTADTPGTCLLLHFDNKRYIIGSIAEGTQRATIQRNIGIQKVEDVFLTGVVNWHNAGGLLGLILVLADTLSTKVEMLKANLGERQKKASEIQITRAVNETIMPRLRIHGGKNMTQLLATARRFIFRKGLPLDPQEILEDPRLVEQQEFKPDWEDANIKVWYMPIQSTSAVSSSPRKRTHSEFIGESESDGQQSTPDNEEDRRLVQTVVTQMFDSDWKMDALIETTLYEAKLPAKLFVRDDNGHIQVYTGPLPGSGQQVPDIPVLVRQPWPGAMVSLLPHTKPSSQSMCYIFKTHERRGKFNPQAAEAHGVAKKDYKLLTLGQNAVGKDGVVVTPDMVLGQTVPGNGFAVVDLPDPSYIDGLVNRPEWSNDSLMNCLHVIYWILGPGVKNEPRLQEFMQKKSEIKHIVSSPDSCPNRIAFESVTAQAFKLRCIDPDRFYLPIYDNDVSILNTPTKEASPIFESGKLGKVVQFAPQYVHQDDKITPFPDIEKLARADLNDEILEMAEKVKQKVADPEFLAKIEKVESDIPNRDAEIIPLGTGSALPSKYRNVSSTLLRVPGYGNYLFDCGENTLGQLHRVFGNELPEVLRNLKGIWISHLHADHHLGTASVIRAWHEETMQSDPSAKLFVASHMHMIDWLREYSDIEDYGFKRLQTVVFGRWDKTHGGGLDRKVCTPREFTEEETRAFGVSRIDACYVQHCFGALATVFTFPTGFKVAYSGDCRPCNEFVLIGKGATLLIHESTFEDELQGDAVAKKHSTMSEAIGIGRRMGARRILLTHFSQRYQKIPIMEENMEIRPDAEKGRRAKLDEVVLVAFDYMRVKLGDFRKAQAFLPTLQKLFEENVKEDEDE</sequence>
<evidence type="ECO:0000256" key="4">
    <source>
        <dbReference type="ARBA" id="ARBA00012477"/>
    </source>
</evidence>
<evidence type="ECO:0000259" key="12">
    <source>
        <dbReference type="Pfam" id="PF12706"/>
    </source>
</evidence>
<evidence type="ECO:0000256" key="6">
    <source>
        <dbReference type="ARBA" id="ARBA00022722"/>
    </source>
</evidence>